<keyword evidence="3" id="KW-0547">Nucleotide-binding</keyword>
<keyword evidence="2" id="KW-0808">Transferase</keyword>
<evidence type="ECO:0000313" key="7">
    <source>
        <dbReference type="EMBL" id="PCS00385.1"/>
    </source>
</evidence>
<dbReference type="GO" id="GO:0005829">
    <property type="term" value="C:cytosol"/>
    <property type="evidence" value="ECO:0007669"/>
    <property type="project" value="TreeGrafter"/>
</dbReference>
<sequence>MSKNVLAVHDISCIGRCSLTVALPILSYFGVETRLLPTALLSTHTGGFTNFSYLDLTSEMEKIMSAWQPLDLQFDAIYSGFMATGEQIGVLKKMIQTYKTEENKIVIDPVMADNGQLYQVFDDAFVERMAELVPFADVLTPNVTEACLLTKTPYQDDQHDSEFIATLLSKLLDQGAKAVVLTGIKTQKGKIGVAVSSDSEYRQKQNKVDFQTYLAEEFPGTFHGTGDIFGSVLTAQLLKSDNLFESAKVAVDFVWETIKATPIDADRRFGVDFEQVLDSKQF</sequence>
<dbReference type="Pfam" id="PF08543">
    <property type="entry name" value="Phos_pyr_kin"/>
    <property type="match status" value="1"/>
</dbReference>
<dbReference type="PANTHER" id="PTHR10534">
    <property type="entry name" value="PYRIDOXAL KINASE"/>
    <property type="match status" value="1"/>
</dbReference>
<dbReference type="NCBIfam" id="NF005491">
    <property type="entry name" value="PRK07105.1"/>
    <property type="match status" value="1"/>
</dbReference>
<dbReference type="CDD" id="cd01173">
    <property type="entry name" value="pyridoxal_pyridoxamine_kinase"/>
    <property type="match status" value="1"/>
</dbReference>
<evidence type="ECO:0000313" key="8">
    <source>
        <dbReference type="Proteomes" id="UP000218181"/>
    </source>
</evidence>
<dbReference type="InterPro" id="IPR029056">
    <property type="entry name" value="Ribokinase-like"/>
</dbReference>
<comment type="caution">
    <text evidence="7">The sequence shown here is derived from an EMBL/GenBank/DDBJ whole genome shotgun (WGS) entry which is preliminary data.</text>
</comment>
<keyword evidence="4 7" id="KW-0418">Kinase</keyword>
<evidence type="ECO:0000256" key="2">
    <source>
        <dbReference type="ARBA" id="ARBA00022679"/>
    </source>
</evidence>
<dbReference type="OrthoDB" id="9800808at2"/>
<reference evidence="7 8" key="1">
    <citation type="submission" date="2014-12" db="EMBL/GenBank/DDBJ databases">
        <title>Draft genome sequences of 10 type strains of Lactococcus.</title>
        <authorList>
            <person name="Sun Z."/>
            <person name="Zhong Z."/>
            <person name="Liu W."/>
            <person name="Zhang W."/>
            <person name="Zhang H."/>
        </authorList>
    </citation>
    <scope>NUCLEOTIDE SEQUENCE [LARGE SCALE GENOMIC DNA]</scope>
    <source>
        <strain evidence="7 8">JCM 16395</strain>
    </source>
</reference>
<organism evidence="7 8">
    <name type="scientific">Lactococcus fujiensis JCM 16395</name>
    <dbReference type="NCBI Taxonomy" id="1291764"/>
    <lineage>
        <taxon>Bacteria</taxon>
        <taxon>Bacillati</taxon>
        <taxon>Bacillota</taxon>
        <taxon>Bacilli</taxon>
        <taxon>Lactobacillales</taxon>
        <taxon>Streptococcaceae</taxon>
        <taxon>Lactococcus</taxon>
    </lineage>
</organism>
<dbReference type="EMBL" id="JXJU01000004">
    <property type="protein sequence ID" value="PCS00385.1"/>
    <property type="molecule type" value="Genomic_DNA"/>
</dbReference>
<name>A0A2A5RM97_9LACT</name>
<proteinExistence type="predicted"/>
<dbReference type="InterPro" id="IPR004625">
    <property type="entry name" value="PyrdxlKinase"/>
</dbReference>
<evidence type="ECO:0000256" key="4">
    <source>
        <dbReference type="ARBA" id="ARBA00022777"/>
    </source>
</evidence>
<feature type="domain" description="Pyridoxamine kinase/Phosphomethylpyrimidine kinase" evidence="6">
    <location>
        <begin position="38"/>
        <end position="260"/>
    </location>
</feature>
<protein>
    <recommendedName>
        <fullName evidence="1">pyridoxal kinase</fullName>
        <ecNumber evidence="1">2.7.1.35</ecNumber>
    </recommendedName>
</protein>
<dbReference type="STRING" id="1291764.GCA_001311235_02488"/>
<dbReference type="PANTHER" id="PTHR10534:SF2">
    <property type="entry name" value="PYRIDOXAL KINASE"/>
    <property type="match status" value="1"/>
</dbReference>
<evidence type="ECO:0000256" key="3">
    <source>
        <dbReference type="ARBA" id="ARBA00022741"/>
    </source>
</evidence>
<keyword evidence="8" id="KW-1185">Reference proteome</keyword>
<dbReference type="GO" id="GO:0008478">
    <property type="term" value="F:pyridoxal kinase activity"/>
    <property type="evidence" value="ECO:0007669"/>
    <property type="project" value="UniProtKB-EC"/>
</dbReference>
<dbReference type="GO" id="GO:0009443">
    <property type="term" value="P:pyridoxal 5'-phosphate salvage"/>
    <property type="evidence" value="ECO:0007669"/>
    <property type="project" value="InterPro"/>
</dbReference>
<dbReference type="Gene3D" id="3.40.1190.20">
    <property type="match status" value="1"/>
</dbReference>
<dbReference type="SUPFAM" id="SSF53613">
    <property type="entry name" value="Ribokinase-like"/>
    <property type="match status" value="1"/>
</dbReference>
<dbReference type="RefSeq" id="WP_096817692.1">
    <property type="nucleotide sequence ID" value="NZ_JXJU01000004.1"/>
</dbReference>
<dbReference type="GO" id="GO:0005524">
    <property type="term" value="F:ATP binding"/>
    <property type="evidence" value="ECO:0007669"/>
    <property type="project" value="UniProtKB-KW"/>
</dbReference>
<evidence type="ECO:0000256" key="1">
    <source>
        <dbReference type="ARBA" id="ARBA00012104"/>
    </source>
</evidence>
<evidence type="ECO:0000259" key="6">
    <source>
        <dbReference type="Pfam" id="PF08543"/>
    </source>
</evidence>
<dbReference type="Proteomes" id="UP000218181">
    <property type="component" value="Unassembled WGS sequence"/>
</dbReference>
<accession>A0A2A5RM97</accession>
<dbReference type="AlphaFoldDB" id="A0A2A5RM97"/>
<dbReference type="InterPro" id="IPR013749">
    <property type="entry name" value="PM/HMP-P_kinase-1"/>
</dbReference>
<keyword evidence="5" id="KW-0067">ATP-binding</keyword>
<dbReference type="EC" id="2.7.1.35" evidence="1"/>
<gene>
    <name evidence="7" type="ORF">RT41_GL001272</name>
</gene>
<evidence type="ECO:0000256" key="5">
    <source>
        <dbReference type="ARBA" id="ARBA00022840"/>
    </source>
</evidence>